<organism evidence="1 2">
    <name type="scientific">Ixodes persulcatus</name>
    <name type="common">Taiga tick</name>
    <dbReference type="NCBI Taxonomy" id="34615"/>
    <lineage>
        <taxon>Eukaryota</taxon>
        <taxon>Metazoa</taxon>
        <taxon>Ecdysozoa</taxon>
        <taxon>Arthropoda</taxon>
        <taxon>Chelicerata</taxon>
        <taxon>Arachnida</taxon>
        <taxon>Acari</taxon>
        <taxon>Parasitiformes</taxon>
        <taxon>Ixodida</taxon>
        <taxon>Ixodoidea</taxon>
        <taxon>Ixodidae</taxon>
        <taxon>Ixodinae</taxon>
        <taxon>Ixodes</taxon>
    </lineage>
</organism>
<evidence type="ECO:0000313" key="2">
    <source>
        <dbReference type="Proteomes" id="UP000805193"/>
    </source>
</evidence>
<reference evidence="1 2" key="1">
    <citation type="journal article" date="2020" name="Cell">
        <title>Large-Scale Comparative Analyses of Tick Genomes Elucidate Their Genetic Diversity and Vector Capacities.</title>
        <authorList>
            <consortium name="Tick Genome and Microbiome Consortium (TIGMIC)"/>
            <person name="Jia N."/>
            <person name="Wang J."/>
            <person name="Shi W."/>
            <person name="Du L."/>
            <person name="Sun Y."/>
            <person name="Zhan W."/>
            <person name="Jiang J.F."/>
            <person name="Wang Q."/>
            <person name="Zhang B."/>
            <person name="Ji P."/>
            <person name="Bell-Sakyi L."/>
            <person name="Cui X.M."/>
            <person name="Yuan T.T."/>
            <person name="Jiang B.G."/>
            <person name="Yang W.F."/>
            <person name="Lam T.T."/>
            <person name="Chang Q.C."/>
            <person name="Ding S.J."/>
            <person name="Wang X.J."/>
            <person name="Zhu J.G."/>
            <person name="Ruan X.D."/>
            <person name="Zhao L."/>
            <person name="Wei J.T."/>
            <person name="Ye R.Z."/>
            <person name="Que T.C."/>
            <person name="Du C.H."/>
            <person name="Zhou Y.H."/>
            <person name="Cheng J.X."/>
            <person name="Dai P.F."/>
            <person name="Guo W.B."/>
            <person name="Han X.H."/>
            <person name="Huang E.J."/>
            <person name="Li L.F."/>
            <person name="Wei W."/>
            <person name="Gao Y.C."/>
            <person name="Liu J.Z."/>
            <person name="Shao H.Z."/>
            <person name="Wang X."/>
            <person name="Wang C.C."/>
            <person name="Yang T.C."/>
            <person name="Huo Q.B."/>
            <person name="Li W."/>
            <person name="Chen H.Y."/>
            <person name="Chen S.E."/>
            <person name="Zhou L.G."/>
            <person name="Ni X.B."/>
            <person name="Tian J.H."/>
            <person name="Sheng Y."/>
            <person name="Liu T."/>
            <person name="Pan Y.S."/>
            <person name="Xia L.Y."/>
            <person name="Li J."/>
            <person name="Zhao F."/>
            <person name="Cao W.C."/>
        </authorList>
    </citation>
    <scope>NUCLEOTIDE SEQUENCE [LARGE SCALE GENOMIC DNA]</scope>
    <source>
        <strain evidence="1">Iper-2018</strain>
    </source>
</reference>
<gene>
    <name evidence="1" type="ORF">HPB47_001113</name>
</gene>
<accession>A0AC60PRJ3</accession>
<dbReference type="Proteomes" id="UP000805193">
    <property type="component" value="Unassembled WGS sequence"/>
</dbReference>
<protein>
    <submittedName>
        <fullName evidence="1">Uncharacterized protein</fullName>
    </submittedName>
</protein>
<evidence type="ECO:0000313" key="1">
    <source>
        <dbReference type="EMBL" id="KAG0423095.1"/>
    </source>
</evidence>
<proteinExistence type="predicted"/>
<sequence length="504" mass="56146">MLSAALPCSSMTGLESGFLVAFISAEEQWNFFSRSPRRQAVVTSPSFNPSNSRLPSRFDSVTAVAVSSVCLLPHRGHREDDRAKAVQSLTLERKGALIKEVEKGGRTKSSIAKEFGIPLSTLSKIVKNKDKVFEGFSAKLFKQKKEAASGPTMATERPRGQPSSERSNDNGEGRRLALQMGYTNFSCTRVEAQKPVCFRHARLPKGPAGTTGYAGVNDCDELCEEVRPDGDINFEEYALYERDVPVTGDMTDAEIIQAALGNVDNEEEGDEPPREIPTSAETRNLLRLPRNKVECSVGLYTHYKPLLQKDKVLLKKLSKGIQTKRPMEVQSALLKRYLLELTQSFMIPLERYMASLMPLQRNISPYKGTPSLGPFHQEDFLRSLETSGPQLTTGTKGDWAALYRKFFRSSNFSGWYRGRCKEASQKLQALHAEAISDADLLLWTRDKQEVEVVDLVLRLKDKLSSGEKGSLPVTPQTMAKLRRHVQTIVSGLPEDLQQVLASSR</sequence>
<comment type="caution">
    <text evidence="1">The sequence shown here is derived from an EMBL/GenBank/DDBJ whole genome shotgun (WGS) entry which is preliminary data.</text>
</comment>
<keyword evidence="2" id="KW-1185">Reference proteome</keyword>
<name>A0AC60PRJ3_IXOPE</name>
<dbReference type="EMBL" id="JABSTQ010010147">
    <property type="protein sequence ID" value="KAG0423095.1"/>
    <property type="molecule type" value="Genomic_DNA"/>
</dbReference>